<dbReference type="PROSITE" id="PS50026">
    <property type="entry name" value="EGF_3"/>
    <property type="match status" value="1"/>
</dbReference>
<keyword evidence="9 17" id="KW-0547">Nucleotide-binding</keyword>
<evidence type="ECO:0000313" key="22">
    <source>
        <dbReference type="EMBL" id="QCE12925.1"/>
    </source>
</evidence>
<dbReference type="GO" id="GO:0042742">
    <property type="term" value="P:defense response to bacterium"/>
    <property type="evidence" value="ECO:0007669"/>
    <property type="project" value="TreeGrafter"/>
</dbReference>
<feature type="disulfide bond" evidence="16">
    <location>
        <begin position="235"/>
        <end position="244"/>
    </location>
</feature>
<evidence type="ECO:0000256" key="10">
    <source>
        <dbReference type="ARBA" id="ARBA00022777"/>
    </source>
</evidence>
<sequence>MKPKPCFIFLLLLISTNVPTYLCEDDAQYSNCSNAFTCGNTNLDLRYPFFGENRDSYCGEERLACERGVPKITLNDAKYRILDWHNTTQTVTIARDDYWDGICVSEYKNNTFDNTHFRYDHQYNDLVNLTLFYCPSNSPPSISTNPLGPLICGAADRYVYYTSQSELSYTGSCTVVVIPIFETNASLVIDNKISEALQNGFELNWVGNYDECKKCSDSGGECGVHDGDGGFQCFCKDGPHSATCPGKGKVSLRKWILIVVSTTVSMTFIFLCYYLIKRKLKKIFLCSYLIKRKSKKSIKSLLRENFGNESVTLEPLQFNLATLKAATNNFSDENRIGKGGFGEVYKGILLDGQHIAVKRLSKNSSQVIHRDLKPSNVLLDENMVPKISDFGLARIVEINQDQVGTNRIVGTFGYMPPEYAMLGQFSEKSDVFSFGVMVLEIITGKKNLSSHEPHLVAKGLLSYVWRQWRDQTWLNILDPNIKETYSEIEVTKCIQIGLLCVQQNPEIRPTMTNVLSYLSSYFNDLPSPQEPAFFLNERTNPATFARESNINQPINNSTPLSINKISVSEFLPR</sequence>
<accession>A0A4D6NL59</accession>
<evidence type="ECO:0000256" key="8">
    <source>
        <dbReference type="ARBA" id="ARBA00022729"/>
    </source>
</evidence>
<keyword evidence="23" id="KW-1185">Reference proteome</keyword>
<dbReference type="InterPro" id="IPR017441">
    <property type="entry name" value="Protein_kinase_ATP_BS"/>
</dbReference>
<evidence type="ECO:0000256" key="1">
    <source>
        <dbReference type="ARBA" id="ARBA00004251"/>
    </source>
</evidence>
<dbReference type="EMBL" id="CP039354">
    <property type="protein sequence ID" value="QCE12925.1"/>
    <property type="molecule type" value="Genomic_DNA"/>
</dbReference>
<organism evidence="22 23">
    <name type="scientific">Vigna unguiculata</name>
    <name type="common">Cowpea</name>
    <dbReference type="NCBI Taxonomy" id="3917"/>
    <lineage>
        <taxon>Eukaryota</taxon>
        <taxon>Viridiplantae</taxon>
        <taxon>Streptophyta</taxon>
        <taxon>Embryophyta</taxon>
        <taxon>Tracheophyta</taxon>
        <taxon>Spermatophyta</taxon>
        <taxon>Magnoliopsida</taxon>
        <taxon>eudicotyledons</taxon>
        <taxon>Gunneridae</taxon>
        <taxon>Pentapetalae</taxon>
        <taxon>rosids</taxon>
        <taxon>fabids</taxon>
        <taxon>Fabales</taxon>
        <taxon>Fabaceae</taxon>
        <taxon>Papilionoideae</taxon>
        <taxon>50 kb inversion clade</taxon>
        <taxon>NPAAA clade</taxon>
        <taxon>indigoferoid/millettioid clade</taxon>
        <taxon>Phaseoleae</taxon>
        <taxon>Vigna</taxon>
    </lineage>
</organism>
<comment type="similarity">
    <text evidence="3">In the C-terminal section; belongs to the protein kinase superfamily. Ser/Thr protein kinase family.</text>
</comment>
<dbReference type="Proteomes" id="UP000501690">
    <property type="component" value="Linkage Group LG10"/>
</dbReference>
<reference evidence="22 23" key="1">
    <citation type="submission" date="2019-04" db="EMBL/GenBank/DDBJ databases">
        <title>An improved genome assembly and genetic linkage map for asparagus bean, Vigna unguiculata ssp. sesquipedialis.</title>
        <authorList>
            <person name="Xia Q."/>
            <person name="Zhang R."/>
            <person name="Dong Y."/>
        </authorList>
    </citation>
    <scope>NUCLEOTIDE SEQUENCE [LARGE SCALE GENOMIC DNA]</scope>
    <source>
        <tissue evidence="22">Leaf</tissue>
    </source>
</reference>
<keyword evidence="8 19" id="KW-0732">Signal</keyword>
<feature type="domain" description="EGF-like" evidence="21">
    <location>
        <begin position="208"/>
        <end position="245"/>
    </location>
</feature>
<keyword evidence="12 18" id="KW-1133">Transmembrane helix</keyword>
<dbReference type="GO" id="GO:0004674">
    <property type="term" value="F:protein serine/threonine kinase activity"/>
    <property type="evidence" value="ECO:0007669"/>
    <property type="project" value="UniProtKB-KW"/>
</dbReference>
<evidence type="ECO:0000256" key="5">
    <source>
        <dbReference type="ARBA" id="ARBA00022527"/>
    </source>
</evidence>
<dbReference type="CDD" id="cd00054">
    <property type="entry name" value="EGF_CA"/>
    <property type="match status" value="1"/>
</dbReference>
<dbReference type="InterPro" id="IPR000742">
    <property type="entry name" value="EGF"/>
</dbReference>
<feature type="disulfide bond" evidence="16">
    <location>
        <begin position="212"/>
        <end position="222"/>
    </location>
</feature>
<keyword evidence="13 18" id="KW-0472">Membrane</keyword>
<evidence type="ECO:0000256" key="16">
    <source>
        <dbReference type="PROSITE-ProRule" id="PRU00076"/>
    </source>
</evidence>
<evidence type="ECO:0000256" key="2">
    <source>
        <dbReference type="ARBA" id="ARBA00008536"/>
    </source>
</evidence>
<dbReference type="GO" id="GO:0005886">
    <property type="term" value="C:plasma membrane"/>
    <property type="evidence" value="ECO:0007669"/>
    <property type="project" value="UniProtKB-SubCell"/>
</dbReference>
<name>A0A4D6NL59_VIGUN</name>
<keyword evidence="4" id="KW-1003">Cell membrane</keyword>
<evidence type="ECO:0000256" key="4">
    <source>
        <dbReference type="ARBA" id="ARBA00022475"/>
    </source>
</evidence>
<feature type="binding site" evidence="17">
    <location>
        <position position="358"/>
    </location>
    <ligand>
        <name>ATP</name>
        <dbReference type="ChEBI" id="CHEBI:30616"/>
    </ligand>
</feature>
<protein>
    <submittedName>
        <fullName evidence="22">Serine/threonine-protein kinase PBS1</fullName>
    </submittedName>
</protein>
<evidence type="ECO:0000256" key="6">
    <source>
        <dbReference type="ARBA" id="ARBA00022679"/>
    </source>
</evidence>
<dbReference type="AlphaFoldDB" id="A0A4D6NL59"/>
<dbReference type="Gene3D" id="1.10.510.10">
    <property type="entry name" value="Transferase(Phosphotransferase) domain 1"/>
    <property type="match status" value="2"/>
</dbReference>
<keyword evidence="11 17" id="KW-0067">ATP-binding</keyword>
<dbReference type="PROSITE" id="PS00107">
    <property type="entry name" value="PROTEIN_KINASE_ATP"/>
    <property type="match status" value="1"/>
</dbReference>
<dbReference type="PROSITE" id="PS00108">
    <property type="entry name" value="PROTEIN_KINASE_ST"/>
    <property type="match status" value="1"/>
</dbReference>
<dbReference type="Pfam" id="PF00069">
    <property type="entry name" value="Pkinase"/>
    <property type="match status" value="1"/>
</dbReference>
<evidence type="ECO:0000313" key="23">
    <source>
        <dbReference type="Proteomes" id="UP000501690"/>
    </source>
</evidence>
<dbReference type="InterPro" id="IPR008271">
    <property type="entry name" value="Ser/Thr_kinase_AS"/>
</dbReference>
<keyword evidence="7 18" id="KW-0812">Transmembrane</keyword>
<feature type="chain" id="PRO_5020040372" evidence="19">
    <location>
        <begin position="24"/>
        <end position="573"/>
    </location>
</feature>
<evidence type="ECO:0000256" key="17">
    <source>
        <dbReference type="PROSITE-ProRule" id="PRU10141"/>
    </source>
</evidence>
<dbReference type="SUPFAM" id="SSF56112">
    <property type="entry name" value="Protein kinase-like (PK-like)"/>
    <property type="match status" value="1"/>
</dbReference>
<keyword evidence="15" id="KW-0325">Glycoprotein</keyword>
<dbReference type="InterPro" id="IPR000719">
    <property type="entry name" value="Prot_kinase_dom"/>
</dbReference>
<proteinExistence type="inferred from homology"/>
<evidence type="ECO:0000256" key="9">
    <source>
        <dbReference type="ARBA" id="ARBA00022741"/>
    </source>
</evidence>
<keyword evidence="5" id="KW-0723">Serine/threonine-protein kinase</keyword>
<comment type="subcellular location">
    <subcellularLocation>
        <location evidence="1">Cell membrane</location>
        <topology evidence="1">Single-pass type I membrane protein</topology>
    </subcellularLocation>
</comment>
<keyword evidence="6" id="KW-0808">Transferase</keyword>
<feature type="domain" description="Protein kinase" evidence="20">
    <location>
        <begin position="220"/>
        <end position="522"/>
    </location>
</feature>
<keyword evidence="10 22" id="KW-0418">Kinase</keyword>
<dbReference type="PROSITE" id="PS50011">
    <property type="entry name" value="PROTEIN_KINASE_DOM"/>
    <property type="match status" value="1"/>
</dbReference>
<evidence type="ECO:0000256" key="15">
    <source>
        <dbReference type="ARBA" id="ARBA00023180"/>
    </source>
</evidence>
<evidence type="ECO:0000256" key="11">
    <source>
        <dbReference type="ARBA" id="ARBA00022840"/>
    </source>
</evidence>
<evidence type="ECO:0000256" key="7">
    <source>
        <dbReference type="ARBA" id="ARBA00022692"/>
    </source>
</evidence>
<evidence type="ECO:0000256" key="18">
    <source>
        <dbReference type="SAM" id="Phobius"/>
    </source>
</evidence>
<gene>
    <name evidence="22" type="ORF">DEO72_LG10g4176</name>
</gene>
<feature type="transmembrane region" description="Helical" evidence="18">
    <location>
        <begin position="255"/>
        <end position="276"/>
    </location>
</feature>
<dbReference type="GO" id="GO:0005524">
    <property type="term" value="F:ATP binding"/>
    <property type="evidence" value="ECO:0007669"/>
    <property type="project" value="UniProtKB-UniRule"/>
</dbReference>
<dbReference type="PANTHER" id="PTHR27002:SF402">
    <property type="entry name" value="CYSTEINE-RICH RECEPTOR-KINASE-LIKE PROTEIN"/>
    <property type="match status" value="1"/>
</dbReference>
<keyword evidence="16" id="KW-0245">EGF-like domain</keyword>
<feature type="signal peptide" evidence="19">
    <location>
        <begin position="1"/>
        <end position="23"/>
    </location>
</feature>
<keyword evidence="14" id="KW-0675">Receptor</keyword>
<evidence type="ECO:0000256" key="19">
    <source>
        <dbReference type="SAM" id="SignalP"/>
    </source>
</evidence>
<dbReference type="GO" id="GO:0002229">
    <property type="term" value="P:defense response to oomycetes"/>
    <property type="evidence" value="ECO:0007669"/>
    <property type="project" value="UniProtKB-ARBA"/>
</dbReference>
<evidence type="ECO:0000256" key="13">
    <source>
        <dbReference type="ARBA" id="ARBA00023136"/>
    </source>
</evidence>
<dbReference type="InterPro" id="IPR032872">
    <property type="entry name" value="WAK_assoc_C"/>
</dbReference>
<evidence type="ECO:0000259" key="20">
    <source>
        <dbReference type="PROSITE" id="PS50011"/>
    </source>
</evidence>
<evidence type="ECO:0000259" key="21">
    <source>
        <dbReference type="PROSITE" id="PS50026"/>
    </source>
</evidence>
<comment type="caution">
    <text evidence="16">Lacks conserved residue(s) required for the propagation of feature annotation.</text>
</comment>
<evidence type="ECO:0000256" key="12">
    <source>
        <dbReference type="ARBA" id="ARBA00022989"/>
    </source>
</evidence>
<comment type="similarity">
    <text evidence="2">In the N-terminal section; belongs to the leguminous lectin family.</text>
</comment>
<dbReference type="PANTHER" id="PTHR27002">
    <property type="entry name" value="RECEPTOR-LIKE SERINE/THREONINE-PROTEIN KINASE SD1-8"/>
    <property type="match status" value="1"/>
</dbReference>
<dbReference type="FunFam" id="1.10.510.10:FF:000240">
    <property type="entry name" value="Lectin-domain containing receptor kinase A4.3"/>
    <property type="match status" value="1"/>
</dbReference>
<evidence type="ECO:0000256" key="14">
    <source>
        <dbReference type="ARBA" id="ARBA00023170"/>
    </source>
</evidence>
<dbReference type="InterPro" id="IPR011009">
    <property type="entry name" value="Kinase-like_dom_sf"/>
</dbReference>
<evidence type="ECO:0000256" key="3">
    <source>
        <dbReference type="ARBA" id="ARBA00010217"/>
    </source>
</evidence>
<dbReference type="SMART" id="SM00220">
    <property type="entry name" value="S_TKc"/>
    <property type="match status" value="1"/>
</dbReference>
<dbReference type="Pfam" id="PF14380">
    <property type="entry name" value="WAK_assoc"/>
    <property type="match status" value="1"/>
</dbReference>
<keyword evidence="16" id="KW-1015">Disulfide bond</keyword>